<dbReference type="EMBL" id="JBHFFA010000001">
    <property type="protein sequence ID" value="KAL2651784.1"/>
    <property type="molecule type" value="Genomic_DNA"/>
</dbReference>
<protein>
    <submittedName>
        <fullName evidence="1">Uncharacterized protein</fullName>
    </submittedName>
</protein>
<proteinExistence type="predicted"/>
<gene>
    <name evidence="1" type="ORF">R1flu_019912</name>
</gene>
<keyword evidence="2" id="KW-1185">Reference proteome</keyword>
<dbReference type="AlphaFoldDB" id="A0ABD1ZNU7"/>
<comment type="caution">
    <text evidence="1">The sequence shown here is derived from an EMBL/GenBank/DDBJ whole genome shotgun (WGS) entry which is preliminary data.</text>
</comment>
<name>A0ABD1ZNU7_9MARC</name>
<accession>A0ABD1ZNU7</accession>
<dbReference type="Proteomes" id="UP001605036">
    <property type="component" value="Unassembled WGS sequence"/>
</dbReference>
<evidence type="ECO:0000313" key="2">
    <source>
        <dbReference type="Proteomes" id="UP001605036"/>
    </source>
</evidence>
<organism evidence="1 2">
    <name type="scientific">Riccia fluitans</name>
    <dbReference type="NCBI Taxonomy" id="41844"/>
    <lineage>
        <taxon>Eukaryota</taxon>
        <taxon>Viridiplantae</taxon>
        <taxon>Streptophyta</taxon>
        <taxon>Embryophyta</taxon>
        <taxon>Marchantiophyta</taxon>
        <taxon>Marchantiopsida</taxon>
        <taxon>Marchantiidae</taxon>
        <taxon>Marchantiales</taxon>
        <taxon>Ricciaceae</taxon>
        <taxon>Riccia</taxon>
    </lineage>
</organism>
<sequence>MDMRIGLARYSRTTYQERSTEMWRVWWLPFPGSCASNVRWIELSGENSVHTRLPSARLWDQSNEVQGLKTEVIQGGKSWYSCTEESEPYKFAWCSPLMLLYLHRGGVYWCWPFHIWHRSPAGFANTWRE</sequence>
<evidence type="ECO:0000313" key="1">
    <source>
        <dbReference type="EMBL" id="KAL2651784.1"/>
    </source>
</evidence>
<reference evidence="1 2" key="1">
    <citation type="submission" date="2024-09" db="EMBL/GenBank/DDBJ databases">
        <title>Chromosome-scale assembly of Riccia fluitans.</title>
        <authorList>
            <person name="Paukszto L."/>
            <person name="Sawicki J."/>
            <person name="Karawczyk K."/>
            <person name="Piernik-Szablinska J."/>
            <person name="Szczecinska M."/>
            <person name="Mazdziarz M."/>
        </authorList>
    </citation>
    <scope>NUCLEOTIDE SEQUENCE [LARGE SCALE GENOMIC DNA]</scope>
    <source>
        <strain evidence="1">Rf_01</strain>
        <tissue evidence="1">Aerial parts of the thallus</tissue>
    </source>
</reference>